<evidence type="ECO:0000313" key="2">
    <source>
        <dbReference type="EMBL" id="GAG70985.1"/>
    </source>
</evidence>
<name>X0ZMN8_9ZZZZ</name>
<dbReference type="Gene3D" id="1.10.3290.10">
    <property type="entry name" value="Fido-like domain"/>
    <property type="match status" value="1"/>
</dbReference>
<proteinExistence type="predicted"/>
<dbReference type="Pfam" id="PF02661">
    <property type="entry name" value="Fic"/>
    <property type="match status" value="1"/>
</dbReference>
<dbReference type="InterPro" id="IPR040198">
    <property type="entry name" value="Fido_containing"/>
</dbReference>
<comment type="caution">
    <text evidence="2">The sequence shown here is derived from an EMBL/GenBank/DDBJ whole genome shotgun (WGS) entry which is preliminary data.</text>
</comment>
<protein>
    <recommendedName>
        <fullName evidence="1">Fido domain-containing protein</fullName>
    </recommendedName>
</protein>
<dbReference type="PANTHER" id="PTHR13504">
    <property type="entry name" value="FIDO DOMAIN-CONTAINING PROTEIN DDB_G0283145"/>
    <property type="match status" value="1"/>
</dbReference>
<evidence type="ECO:0000259" key="1">
    <source>
        <dbReference type="PROSITE" id="PS51459"/>
    </source>
</evidence>
<dbReference type="InterPro" id="IPR003812">
    <property type="entry name" value="Fido"/>
</dbReference>
<accession>X0ZMN8</accession>
<reference evidence="2" key="1">
    <citation type="journal article" date="2014" name="Front. Microbiol.">
        <title>High frequency of phylogenetically diverse reductive dehalogenase-homologous genes in deep subseafloor sedimentary metagenomes.</title>
        <authorList>
            <person name="Kawai M."/>
            <person name="Futagami T."/>
            <person name="Toyoda A."/>
            <person name="Takaki Y."/>
            <person name="Nishi S."/>
            <person name="Hori S."/>
            <person name="Arai W."/>
            <person name="Tsubouchi T."/>
            <person name="Morono Y."/>
            <person name="Uchiyama I."/>
            <person name="Ito T."/>
            <person name="Fujiyama A."/>
            <person name="Inagaki F."/>
            <person name="Takami H."/>
        </authorList>
    </citation>
    <scope>NUCLEOTIDE SEQUENCE</scope>
    <source>
        <strain evidence="2">Expedition CK06-06</strain>
    </source>
</reference>
<organism evidence="2">
    <name type="scientific">marine sediment metagenome</name>
    <dbReference type="NCBI Taxonomy" id="412755"/>
    <lineage>
        <taxon>unclassified sequences</taxon>
        <taxon>metagenomes</taxon>
        <taxon>ecological metagenomes</taxon>
    </lineage>
</organism>
<dbReference type="InterPro" id="IPR036597">
    <property type="entry name" value="Fido-like_dom_sf"/>
</dbReference>
<dbReference type="EMBL" id="BART01006871">
    <property type="protein sequence ID" value="GAG70985.1"/>
    <property type="molecule type" value="Genomic_DNA"/>
</dbReference>
<dbReference type="PANTHER" id="PTHR13504:SF38">
    <property type="entry name" value="FIDO DOMAIN-CONTAINING PROTEIN"/>
    <property type="match status" value="1"/>
</dbReference>
<dbReference type="SUPFAM" id="SSF140931">
    <property type="entry name" value="Fic-like"/>
    <property type="match status" value="1"/>
</dbReference>
<gene>
    <name evidence="2" type="ORF">S01H4_15681</name>
</gene>
<dbReference type="AlphaFoldDB" id="X0ZMN8"/>
<feature type="domain" description="Fido" evidence="1">
    <location>
        <begin position="149"/>
        <end position="287"/>
    </location>
</feature>
<sequence length="299" mass="35892">MVTIIKRNIKGKEYKYLSYTYRKNGKVLKKEKYLGLEIPPYEDLIQIWEKFSYEIVKERWIPIINKMIKNYHEILNSMPLSAQIKNLRNFGIRFTHHSNKIEGSSLSLRDVEAIVDDNILPKNKLANDAIEAKAHMKVYEKMIQCTKELSMNLICKWHEELFSLTKPNEAGIIRNYPIGISGSNYIPPESREEILMLLNDLFKWYNRNKIKFHPVFITSIMHYRFVCIHPFGDGNGRMVRLFTNYILYKNKFPMFDIDSNIRFQYYNALEKSDKKDYEFPFIQWYFKNYIKANQKYIKK</sequence>
<dbReference type="PROSITE" id="PS51459">
    <property type="entry name" value="FIDO"/>
    <property type="match status" value="1"/>
</dbReference>